<accession>A0AAV4V4R7</accession>
<protein>
    <submittedName>
        <fullName evidence="1">Uncharacterized protein</fullName>
    </submittedName>
</protein>
<gene>
    <name evidence="1" type="ORF">CEXT_302891</name>
</gene>
<evidence type="ECO:0000313" key="2">
    <source>
        <dbReference type="Proteomes" id="UP001054945"/>
    </source>
</evidence>
<organism evidence="1 2">
    <name type="scientific">Caerostris extrusa</name>
    <name type="common">Bark spider</name>
    <name type="synonym">Caerostris bankana</name>
    <dbReference type="NCBI Taxonomy" id="172846"/>
    <lineage>
        <taxon>Eukaryota</taxon>
        <taxon>Metazoa</taxon>
        <taxon>Ecdysozoa</taxon>
        <taxon>Arthropoda</taxon>
        <taxon>Chelicerata</taxon>
        <taxon>Arachnida</taxon>
        <taxon>Araneae</taxon>
        <taxon>Araneomorphae</taxon>
        <taxon>Entelegynae</taxon>
        <taxon>Araneoidea</taxon>
        <taxon>Araneidae</taxon>
        <taxon>Caerostris</taxon>
    </lineage>
</organism>
<reference evidence="1 2" key="1">
    <citation type="submission" date="2021-06" db="EMBL/GenBank/DDBJ databases">
        <title>Caerostris extrusa draft genome.</title>
        <authorList>
            <person name="Kono N."/>
            <person name="Arakawa K."/>
        </authorList>
    </citation>
    <scope>NUCLEOTIDE SEQUENCE [LARGE SCALE GENOMIC DNA]</scope>
</reference>
<dbReference type="EMBL" id="BPLR01013918">
    <property type="protein sequence ID" value="GIY64743.1"/>
    <property type="molecule type" value="Genomic_DNA"/>
</dbReference>
<keyword evidence="2" id="KW-1185">Reference proteome</keyword>
<comment type="caution">
    <text evidence="1">The sequence shown here is derived from an EMBL/GenBank/DDBJ whole genome shotgun (WGS) entry which is preliminary data.</text>
</comment>
<dbReference type="Proteomes" id="UP001054945">
    <property type="component" value="Unassembled WGS sequence"/>
</dbReference>
<evidence type="ECO:0000313" key="1">
    <source>
        <dbReference type="EMBL" id="GIY64743.1"/>
    </source>
</evidence>
<proteinExistence type="predicted"/>
<dbReference type="AlphaFoldDB" id="A0AAV4V4R7"/>
<sequence>MGRAHGQLHPGVDAENDTDLDAIVPPQTVLCHRIVLFAPKTSPARRQKGHRLNQDSRMAVAPLFTRRYSRR</sequence>
<name>A0AAV4V4R7_CAEEX</name>